<dbReference type="Pfam" id="PF01040">
    <property type="entry name" value="UbiA"/>
    <property type="match status" value="1"/>
</dbReference>
<dbReference type="InterPro" id="IPR000537">
    <property type="entry name" value="UbiA_prenyltransferase"/>
</dbReference>
<feature type="transmembrane region" description="Helical" evidence="10">
    <location>
        <begin position="248"/>
        <end position="269"/>
    </location>
</feature>
<dbReference type="PANTHER" id="PTHR43009">
    <property type="entry name" value="HOMOGENTISATE SOLANESYLTRANSFERASE, CHLOROPLASTIC"/>
    <property type="match status" value="1"/>
</dbReference>
<dbReference type="InterPro" id="IPR044502">
    <property type="entry name" value="AtHST-like"/>
</dbReference>
<evidence type="ECO:0000256" key="10">
    <source>
        <dbReference type="SAM" id="Phobius"/>
    </source>
</evidence>
<protein>
    <submittedName>
        <fullName evidence="11">Flavonoid prenyltransferase</fullName>
    </submittedName>
</protein>
<evidence type="ECO:0000256" key="6">
    <source>
        <dbReference type="ARBA" id="ARBA00022692"/>
    </source>
</evidence>
<keyword evidence="5 11" id="KW-0808">Transferase</keyword>
<sequence>MGSMLLASFPGASSITTGGSCMRSKQYAKNYNASSYVTTLWHKKGKIQKEHCAVIFSKHNLKQHYKVNEGGSTSKKREKKYTVNAISEESFEYEPQVRDPESIWGSVNDALDTFYKFCRPYAMFSIVLGATFKSFVAVEKLSDLSLTFFIGWLQVVVAVICIHIFGVGLNQLCDIEIDKINKPDLPLASGKLSFRNVVIITASSLILGLGFAWIVGSWPLFWTVLICCMFTAAYNVDLPLLRWKKYPVLTAINFIADVAVTRSLGFFLHMQTCVFKRPTTFPRPLIFCTAIVSIYAIVIALFKDIPDMEGDEKFGIQSLSLRLGPKRVFWICVSLLEMAYGVTILVGATSPILWSKIITVLGHAVLASVLWYHAKSVDLTSNVVLQSFYMFIWKLHTADYFLIPLFR</sequence>
<evidence type="ECO:0000256" key="3">
    <source>
        <dbReference type="ARBA" id="ARBA00022528"/>
    </source>
</evidence>
<evidence type="ECO:0000256" key="7">
    <source>
        <dbReference type="ARBA" id="ARBA00022946"/>
    </source>
</evidence>
<dbReference type="Gene3D" id="1.20.120.1780">
    <property type="entry name" value="UbiA prenyltransferase"/>
    <property type="match status" value="1"/>
</dbReference>
<evidence type="ECO:0000256" key="4">
    <source>
        <dbReference type="ARBA" id="ARBA00022640"/>
    </source>
</evidence>
<proteinExistence type="evidence at transcript level"/>
<feature type="transmembrane region" description="Helical" evidence="10">
    <location>
        <begin position="121"/>
        <end position="138"/>
    </location>
</feature>
<name>U6BPY9_SOPFL</name>
<keyword evidence="8 10" id="KW-1133">Transmembrane helix</keyword>
<feature type="transmembrane region" description="Helical" evidence="10">
    <location>
        <begin position="352"/>
        <end position="372"/>
    </location>
</feature>
<keyword evidence="9 10" id="KW-0472">Membrane</keyword>
<dbReference type="CDD" id="cd13960">
    <property type="entry name" value="PT_UbiA_HPT1"/>
    <property type="match status" value="1"/>
</dbReference>
<keyword evidence="4" id="KW-0934">Plastid</keyword>
<evidence type="ECO:0000313" key="11">
    <source>
        <dbReference type="EMBL" id="AHA36633.1"/>
    </source>
</evidence>
<dbReference type="PANTHER" id="PTHR43009:SF6">
    <property type="entry name" value="HOMOGENTISATE PHYTYLTRANSFERASE 1, CHLOROPLASTIC"/>
    <property type="match status" value="1"/>
</dbReference>
<dbReference type="Gene3D" id="1.10.357.140">
    <property type="entry name" value="UbiA prenyltransferase"/>
    <property type="match status" value="1"/>
</dbReference>
<dbReference type="EMBL" id="KC513505">
    <property type="protein sequence ID" value="AHA36633.1"/>
    <property type="molecule type" value="mRNA"/>
</dbReference>
<dbReference type="GO" id="GO:0004659">
    <property type="term" value="F:prenyltransferase activity"/>
    <property type="evidence" value="ECO:0007669"/>
    <property type="project" value="InterPro"/>
</dbReference>
<comment type="subcellular location">
    <subcellularLocation>
        <location evidence="1">Plastid</location>
        <location evidence="1">Chloroplast membrane</location>
        <topology evidence="1">Multi-pass membrane protein</topology>
    </subcellularLocation>
</comment>
<evidence type="ECO:0000256" key="2">
    <source>
        <dbReference type="ARBA" id="ARBA00005985"/>
    </source>
</evidence>
<evidence type="ECO:0000256" key="1">
    <source>
        <dbReference type="ARBA" id="ARBA00004508"/>
    </source>
</evidence>
<keyword evidence="6 10" id="KW-0812">Transmembrane</keyword>
<comment type="similarity">
    <text evidence="2">Belongs to the UbiA prenyltransferase family.</text>
</comment>
<organism evidence="11">
    <name type="scientific">Sophora flavescens</name>
    <name type="common">Shrubby sophora</name>
    <name type="synonym">Radiusia flavescens</name>
    <dbReference type="NCBI Taxonomy" id="49840"/>
    <lineage>
        <taxon>Eukaryota</taxon>
        <taxon>Viridiplantae</taxon>
        <taxon>Streptophyta</taxon>
        <taxon>Embryophyta</taxon>
        <taxon>Tracheophyta</taxon>
        <taxon>Spermatophyta</taxon>
        <taxon>Magnoliopsida</taxon>
        <taxon>eudicotyledons</taxon>
        <taxon>Gunneridae</taxon>
        <taxon>Pentapetalae</taxon>
        <taxon>rosids</taxon>
        <taxon>fabids</taxon>
        <taxon>Fabales</taxon>
        <taxon>Fabaceae</taxon>
        <taxon>Papilionoideae</taxon>
        <taxon>50 kb inversion clade</taxon>
        <taxon>genistoids sensu lato</taxon>
        <taxon>core genistoids</taxon>
        <taxon>Sophoreae</taxon>
        <taxon>Sophora</taxon>
    </lineage>
</organism>
<accession>U6BPY9</accession>
<dbReference type="AlphaFoldDB" id="U6BPY9"/>
<feature type="transmembrane region" description="Helical" evidence="10">
    <location>
        <begin position="281"/>
        <end position="302"/>
    </location>
</feature>
<reference evidence="11" key="1">
    <citation type="journal article" date="2013" name="Adv. Synth. Catal.">
        <title>Regio- and stereospecific prenylation of flavonoids by Sophora flavescens prenyltransferase.</title>
        <authorList>
            <person name="Chen D.R."/>
            <person name="Liu X."/>
            <person name="Zou H.J."/>
            <person name="Yin Z.Y."/>
            <person name="Ou B."/>
            <person name="Li H.J."/>
            <person name="Wang S.R."/>
            <person name="Xie D."/>
            <person name="Zhang C.P."/>
            <person name="Dai G.J."/>
        </authorList>
    </citation>
    <scope>NUCLEOTIDE SEQUENCE</scope>
</reference>
<keyword evidence="3" id="KW-0150">Chloroplast</keyword>
<keyword evidence="7" id="KW-0809">Transit peptide</keyword>
<dbReference type="SMR" id="U6BPY9"/>
<evidence type="ECO:0000256" key="8">
    <source>
        <dbReference type="ARBA" id="ARBA00022989"/>
    </source>
</evidence>
<feature type="transmembrane region" description="Helical" evidence="10">
    <location>
        <begin position="150"/>
        <end position="173"/>
    </location>
</feature>
<evidence type="ECO:0000256" key="9">
    <source>
        <dbReference type="ARBA" id="ARBA00023136"/>
    </source>
</evidence>
<reference evidence="11" key="2">
    <citation type="submission" date="2013-01" db="EMBL/GenBank/DDBJ databases">
        <authorList>
            <person name="Chen R."/>
            <person name="Liu X."/>
            <person name="Zou J."/>
            <person name="Yin Y."/>
            <person name="Ou B."/>
            <person name="Li J."/>
            <person name="Wang R."/>
            <person name="Xie D."/>
            <person name="Zhang P."/>
            <person name="Dai J."/>
        </authorList>
    </citation>
    <scope>NUCLEOTIDE SEQUENCE</scope>
</reference>
<feature type="transmembrane region" description="Helical" evidence="10">
    <location>
        <begin position="328"/>
        <end position="346"/>
    </location>
</feature>
<evidence type="ECO:0000256" key="5">
    <source>
        <dbReference type="ARBA" id="ARBA00022679"/>
    </source>
</evidence>
<dbReference type="GO" id="GO:0031969">
    <property type="term" value="C:chloroplast membrane"/>
    <property type="evidence" value="ECO:0007669"/>
    <property type="project" value="UniProtKB-SubCell"/>
</dbReference>
<dbReference type="InterPro" id="IPR044878">
    <property type="entry name" value="UbiA_sf"/>
</dbReference>